<gene>
    <name evidence="2" type="ORF">Anapl_05797</name>
</gene>
<proteinExistence type="predicted"/>
<evidence type="ECO:0000313" key="2">
    <source>
        <dbReference type="EMBL" id="EOB07215.1"/>
    </source>
</evidence>
<accession>R0LZE3</accession>
<keyword evidence="3" id="KW-1185">Reference proteome</keyword>
<feature type="region of interest" description="Disordered" evidence="1">
    <location>
        <begin position="193"/>
        <end position="216"/>
    </location>
</feature>
<dbReference type="AlphaFoldDB" id="R0LZE3"/>
<sequence length="296" mass="32921">MTVLDTFPGCEWKNVNCPFSVHSGEKRERTLPSGEKMKRIVLHLMAADNSKFRVQEHAAAMHAQGSLIRRKWKTQKEDTLLSFCKAVTVCKARTFQRKVLLVKKLTYISAQKYLYFQKHFGKSGKLQEGSEILNNTGQVPHKDGLDSVLLTAQQNSSAILHMVGLPGSRAACGKAPLLAPLGEREIPVADLTPGATRESTKQQRCPEGALSHGPSSRSSLVLDRSGLSWLWLSSFLKKHYIEMLPCLQAGFGLWCFWRNYESGIWSLTGAFGGIMRKGTNGSDTSYKRSGRTFNSL</sequence>
<evidence type="ECO:0000256" key="1">
    <source>
        <dbReference type="SAM" id="MobiDB-lite"/>
    </source>
</evidence>
<dbReference type="EMBL" id="KB742549">
    <property type="protein sequence ID" value="EOB07215.1"/>
    <property type="molecule type" value="Genomic_DNA"/>
</dbReference>
<name>R0LZE3_ANAPL</name>
<dbReference type="Proteomes" id="UP000296049">
    <property type="component" value="Unassembled WGS sequence"/>
</dbReference>
<evidence type="ECO:0000313" key="3">
    <source>
        <dbReference type="Proteomes" id="UP000296049"/>
    </source>
</evidence>
<organism evidence="2 3">
    <name type="scientific">Anas platyrhynchos</name>
    <name type="common">Mallard</name>
    <name type="synonym">Anas boschas</name>
    <dbReference type="NCBI Taxonomy" id="8839"/>
    <lineage>
        <taxon>Eukaryota</taxon>
        <taxon>Metazoa</taxon>
        <taxon>Chordata</taxon>
        <taxon>Craniata</taxon>
        <taxon>Vertebrata</taxon>
        <taxon>Euteleostomi</taxon>
        <taxon>Archelosauria</taxon>
        <taxon>Archosauria</taxon>
        <taxon>Dinosauria</taxon>
        <taxon>Saurischia</taxon>
        <taxon>Theropoda</taxon>
        <taxon>Coelurosauria</taxon>
        <taxon>Aves</taxon>
        <taxon>Neognathae</taxon>
        <taxon>Galloanserae</taxon>
        <taxon>Anseriformes</taxon>
        <taxon>Anatidae</taxon>
        <taxon>Anatinae</taxon>
        <taxon>Anas</taxon>
    </lineage>
</organism>
<protein>
    <submittedName>
        <fullName evidence="2">Uncharacterized protein</fullName>
    </submittedName>
</protein>
<reference evidence="3" key="1">
    <citation type="journal article" date="2013" name="Nat. Genet.">
        <title>The duck genome and transcriptome provide insight into an avian influenza virus reservoir species.</title>
        <authorList>
            <person name="Huang Y."/>
            <person name="Li Y."/>
            <person name="Burt D.W."/>
            <person name="Chen H."/>
            <person name="Zhang Y."/>
            <person name="Qian W."/>
            <person name="Kim H."/>
            <person name="Gan S."/>
            <person name="Zhao Y."/>
            <person name="Li J."/>
            <person name="Yi K."/>
            <person name="Feng H."/>
            <person name="Zhu P."/>
            <person name="Li B."/>
            <person name="Liu Q."/>
            <person name="Fairley S."/>
            <person name="Magor K.E."/>
            <person name="Du Z."/>
            <person name="Hu X."/>
            <person name="Goodman L."/>
            <person name="Tafer H."/>
            <person name="Vignal A."/>
            <person name="Lee T."/>
            <person name="Kim K.W."/>
            <person name="Sheng Z."/>
            <person name="An Y."/>
            <person name="Searle S."/>
            <person name="Herrero J."/>
            <person name="Groenen M.A."/>
            <person name="Crooijmans R.P."/>
            <person name="Faraut T."/>
            <person name="Cai Q."/>
            <person name="Webster R.G."/>
            <person name="Aldridge J.R."/>
            <person name="Warren W.C."/>
            <person name="Bartschat S."/>
            <person name="Kehr S."/>
            <person name="Marz M."/>
            <person name="Stadler P.F."/>
            <person name="Smith J."/>
            <person name="Kraus R.H."/>
            <person name="Zhao Y."/>
            <person name="Ren L."/>
            <person name="Fei J."/>
            <person name="Morisson M."/>
            <person name="Kaiser P."/>
            <person name="Griffin D.K."/>
            <person name="Rao M."/>
            <person name="Pitel F."/>
            <person name="Wang J."/>
            <person name="Li N."/>
        </authorList>
    </citation>
    <scope>NUCLEOTIDE SEQUENCE [LARGE SCALE GENOMIC DNA]</scope>
</reference>